<sequence>MSSSSLPEVMATQDLPRIINSPIHFKALVSDHAGNERIARPLVLSAFRATLCPISIGSRLRMD</sequence>
<keyword evidence="1" id="KW-0614">Plasmid</keyword>
<reference evidence="1 2" key="1">
    <citation type="journal article" date="2017" name="Front. Microbiol.">
        <title>Phaeobacter piscinae sp. nov., a species of the Roseobacter group and potential aquaculture probiont.</title>
        <authorList>
            <person name="Sonnenschein E.C."/>
            <person name="Phippen C.B.W."/>
            <person name="Nielsen K.F."/>
            <person name="Mateiu R.V."/>
            <person name="Melchiorsen J."/>
            <person name="Gram L."/>
            <person name="Overmann J."/>
            <person name="Freese H.M."/>
        </authorList>
    </citation>
    <scope>NUCLEOTIDE SEQUENCE [LARGE SCALE GENOMIC DNA]</scope>
    <source>
        <strain evidence="1 2">P36</strain>
    </source>
</reference>
<reference evidence="1 2" key="3">
    <citation type="journal article" date="2017" name="Int. J. Syst. Evol. Microbiol.">
        <title>Adaptation of Surface-Associated Bacteria to the Open Ocean: A Genomically Distinct Subpopulation of Phaeobacter gallaeciensis Colonizes Pacific Mesozooplankton.</title>
        <authorList>
            <person name="Freese H.M."/>
            <person name="Methner A."/>
            <person name="Overmann J."/>
        </authorList>
    </citation>
    <scope>NUCLEOTIDE SEQUENCE [LARGE SCALE GENOMIC DNA]</scope>
    <source>
        <strain evidence="1 2">P36</strain>
    </source>
</reference>
<accession>A0ABN5DTZ5</accession>
<geneLocation type="plasmid" evidence="1 2">
    <name>pP36_b</name>
</geneLocation>
<dbReference type="Proteomes" id="UP000218891">
    <property type="component" value="Plasmid pP36_b"/>
</dbReference>
<reference evidence="1 2" key="4">
    <citation type="journal article" date="2018" name="Environ. Microbiol. Rep.">
        <title>Phylogenetic distribution of roseobacticides in the Roseobacter group and their effect on microalgae.</title>
        <authorList>
            <person name="Sonnenschein E.C."/>
            <person name="Phippen C.B."/>
            <person name="Bentzon-Tilia M."/>
            <person name="Rasmussen S.A."/>
            <person name="Nielsen K.F."/>
            <person name="Gram L."/>
        </authorList>
    </citation>
    <scope>NUCLEOTIDE SEQUENCE [LARGE SCALE GENOMIC DNA]</scope>
    <source>
        <strain evidence="1 2">P36</strain>
    </source>
</reference>
<protein>
    <submittedName>
        <fullName evidence="1">Uncharacterized protein</fullName>
    </submittedName>
</protein>
<organism evidence="1 2">
    <name type="scientific">Phaeobacter piscinae</name>
    <dbReference type="NCBI Taxonomy" id="1580596"/>
    <lineage>
        <taxon>Bacteria</taxon>
        <taxon>Pseudomonadati</taxon>
        <taxon>Pseudomonadota</taxon>
        <taxon>Alphaproteobacteria</taxon>
        <taxon>Rhodobacterales</taxon>
        <taxon>Roseobacteraceae</taxon>
        <taxon>Phaeobacter</taxon>
    </lineage>
</organism>
<evidence type="ECO:0000313" key="2">
    <source>
        <dbReference type="Proteomes" id="UP000218891"/>
    </source>
</evidence>
<keyword evidence="2" id="KW-1185">Reference proteome</keyword>
<proteinExistence type="predicted"/>
<reference evidence="1 2" key="2">
    <citation type="journal article" date="2017" name="Genome Biol. Evol.">
        <title>Trajectories and Drivers of Genome Evolution in Surface-Associated Marine Phaeobacter.</title>
        <authorList>
            <person name="Freese H.M."/>
            <person name="Sikorski J."/>
            <person name="Bunk B."/>
            <person name="Scheuner C."/>
            <person name="Meier-Kolthoff J.P."/>
            <person name="Sproer C."/>
            <person name="Gram L."/>
            <person name="Overmann J."/>
        </authorList>
    </citation>
    <scope>NUCLEOTIDE SEQUENCE [LARGE SCALE GENOMIC DNA]</scope>
    <source>
        <strain evidence="1 2">P36</strain>
    </source>
</reference>
<gene>
    <name evidence="1" type="ORF">PhaeoP36_03701</name>
</gene>
<name>A0ABN5DTZ5_9RHOB</name>
<dbReference type="EMBL" id="CP010645">
    <property type="protein sequence ID" value="ATG37778.1"/>
    <property type="molecule type" value="Genomic_DNA"/>
</dbReference>
<evidence type="ECO:0000313" key="1">
    <source>
        <dbReference type="EMBL" id="ATG37778.1"/>
    </source>
</evidence>